<name>A0A5Q2RS15_9ACTN</name>
<keyword evidence="4" id="KW-1185">Reference proteome</keyword>
<gene>
    <name evidence="3" type="ORF">GH723_13240</name>
</gene>
<dbReference type="InterPro" id="IPR002937">
    <property type="entry name" value="Amino_oxidase"/>
</dbReference>
<evidence type="ECO:0000313" key="3">
    <source>
        <dbReference type="EMBL" id="QGG95985.1"/>
    </source>
</evidence>
<dbReference type="Pfam" id="PF01593">
    <property type="entry name" value="Amino_oxidase"/>
    <property type="match status" value="1"/>
</dbReference>
<feature type="domain" description="Amine oxidase" evidence="2">
    <location>
        <begin position="74"/>
        <end position="474"/>
    </location>
</feature>
<dbReference type="RefSeq" id="WP_153760091.1">
    <property type="nucleotide sequence ID" value="NZ_CP045851.1"/>
</dbReference>
<accession>A0A5Q2RS15</accession>
<sequence length="510" mass="55851">MRAPLRTWAWCQIRVPSPTTAPSSTMAEGSANHVISTPFRSSPAGTGRRTVAYDPRGSEERDMRCAVVGGGVLGMTLALRLRRDGHDVTLYEAAPELGGLASPWRIGEVTWDRHYHVTLLSDARTRAMYEAAGILDDEIRWVETKNGYYGPDGVIRPFSGPVDFLKLPGLSLLDKLRMGGTIVLGSRIRSGERMERRTVESWLRRWSGPSAFEAFWKPLLRAKLGDTYPRASAAFIWATIQRLFAARRSGLKKEMFGYVHGGYATVCAAFATAFEREGVELRLATPIGAIRRAEGGGLDITTAGPDGPATDHVDRVVVTTAAPIAARLCPDLLEGERRRLESVEYVGIVCASLLLDRSLSEHYLTYITDPETPFTAVVEMTAFIDPAEVDGKALVYLPKYTTADDPLMRASDDEVLDAFLPYLERMYPDLDRAQVVAARVSRVPKVFALPTLRYSETQPSIATSVPGLYLAGSANLPFATLNVDDTLSLVDQVLEVANLDAAPATSRTEP</sequence>
<dbReference type="InterPro" id="IPR036188">
    <property type="entry name" value="FAD/NAD-bd_sf"/>
</dbReference>
<dbReference type="Proteomes" id="UP000334019">
    <property type="component" value="Chromosome"/>
</dbReference>
<protein>
    <submittedName>
        <fullName evidence="3">FAD-dependent oxidoreductase</fullName>
    </submittedName>
</protein>
<dbReference type="PANTHER" id="PTHR42923">
    <property type="entry name" value="PROTOPORPHYRINOGEN OXIDASE"/>
    <property type="match status" value="1"/>
</dbReference>
<dbReference type="GO" id="GO:0016491">
    <property type="term" value="F:oxidoreductase activity"/>
    <property type="evidence" value="ECO:0007669"/>
    <property type="project" value="InterPro"/>
</dbReference>
<dbReference type="Gene3D" id="3.90.660.20">
    <property type="entry name" value="Protoporphyrinogen oxidase, mitochondrial, domain 2"/>
    <property type="match status" value="1"/>
</dbReference>
<proteinExistence type="predicted"/>
<evidence type="ECO:0000259" key="2">
    <source>
        <dbReference type="Pfam" id="PF01593"/>
    </source>
</evidence>
<dbReference type="PANTHER" id="PTHR42923:SF46">
    <property type="entry name" value="AMINE OXIDASE"/>
    <property type="match status" value="1"/>
</dbReference>
<dbReference type="EMBL" id="CP045851">
    <property type="protein sequence ID" value="QGG95985.1"/>
    <property type="molecule type" value="Genomic_DNA"/>
</dbReference>
<dbReference type="NCBIfam" id="NF005560">
    <property type="entry name" value="PRK07233.1"/>
    <property type="match status" value="1"/>
</dbReference>
<dbReference type="SUPFAM" id="SSF51905">
    <property type="entry name" value="FAD/NAD(P)-binding domain"/>
    <property type="match status" value="1"/>
</dbReference>
<reference evidence="3 4" key="1">
    <citation type="submission" date="2019-11" db="EMBL/GenBank/DDBJ databases">
        <authorList>
            <person name="He Y."/>
        </authorList>
    </citation>
    <scope>NUCLEOTIDE SEQUENCE [LARGE SCALE GENOMIC DNA]</scope>
    <source>
        <strain evidence="3 4">SCSIO 58843</strain>
    </source>
</reference>
<organism evidence="3 4">
    <name type="scientific">Actinomarinicola tropica</name>
    <dbReference type="NCBI Taxonomy" id="2789776"/>
    <lineage>
        <taxon>Bacteria</taxon>
        <taxon>Bacillati</taxon>
        <taxon>Actinomycetota</taxon>
        <taxon>Acidimicrobiia</taxon>
        <taxon>Acidimicrobiales</taxon>
        <taxon>Iamiaceae</taxon>
        <taxon>Actinomarinicola</taxon>
    </lineage>
</organism>
<dbReference type="Gene3D" id="1.10.3110.10">
    <property type="entry name" value="protoporphyrinogen ix oxidase, domain 3"/>
    <property type="match status" value="1"/>
</dbReference>
<dbReference type="Gene3D" id="3.50.50.60">
    <property type="entry name" value="FAD/NAD(P)-binding domain"/>
    <property type="match status" value="1"/>
</dbReference>
<feature type="compositionally biased region" description="Polar residues" evidence="1">
    <location>
        <begin position="35"/>
        <end position="44"/>
    </location>
</feature>
<dbReference type="InterPro" id="IPR050464">
    <property type="entry name" value="Zeta_carotene_desat/Oxidored"/>
</dbReference>
<dbReference type="PRINTS" id="PR00419">
    <property type="entry name" value="ADXRDTASE"/>
</dbReference>
<dbReference type="AlphaFoldDB" id="A0A5Q2RS15"/>
<feature type="region of interest" description="Disordered" evidence="1">
    <location>
        <begin position="35"/>
        <end position="56"/>
    </location>
</feature>
<evidence type="ECO:0000256" key="1">
    <source>
        <dbReference type="SAM" id="MobiDB-lite"/>
    </source>
</evidence>
<evidence type="ECO:0000313" key="4">
    <source>
        <dbReference type="Proteomes" id="UP000334019"/>
    </source>
</evidence>
<dbReference type="KEGG" id="atq:GH723_13240"/>